<dbReference type="AlphaFoldDB" id="A0A837DWD8"/>
<dbReference type="SMART" id="SM00530">
    <property type="entry name" value="HTH_XRE"/>
    <property type="match status" value="1"/>
</dbReference>
<dbReference type="GO" id="GO:0003677">
    <property type="term" value="F:DNA binding"/>
    <property type="evidence" value="ECO:0007669"/>
    <property type="project" value="InterPro"/>
</dbReference>
<evidence type="ECO:0000313" key="2">
    <source>
        <dbReference type="EMBL" id="KIC05201.1"/>
    </source>
</evidence>
<feature type="domain" description="HTH cro/C1-type" evidence="1">
    <location>
        <begin position="6"/>
        <end position="61"/>
    </location>
</feature>
<comment type="caution">
    <text evidence="2">The sequence shown here is derived from an EMBL/GenBank/DDBJ whole genome shotgun (WGS) entry which is preliminary data.</text>
</comment>
<accession>A0A837DWD8</accession>
<dbReference type="InterPro" id="IPR010982">
    <property type="entry name" value="Lambda_DNA-bd_dom_sf"/>
</dbReference>
<reference evidence="2 3" key="1">
    <citation type="journal article" date="2015" name="BMC Microbiol.">
        <title>Lactobacillus ruminis strains cluster according to their mammalian gut source.</title>
        <authorList>
            <person name="O' Donnell M.M."/>
            <person name="Harris H.M."/>
            <person name="Lynch D.B."/>
            <person name="Ross R.P."/>
            <person name="O'Toole P.W."/>
        </authorList>
    </citation>
    <scope>NUCLEOTIDE SEQUENCE [LARGE SCALE GENOMIC DNA]</scope>
    <source>
        <strain evidence="2 3">DPC 6832</strain>
    </source>
</reference>
<dbReference type="PROSITE" id="PS50943">
    <property type="entry name" value="HTH_CROC1"/>
    <property type="match status" value="1"/>
</dbReference>
<dbReference type="CDD" id="cd00093">
    <property type="entry name" value="HTH_XRE"/>
    <property type="match status" value="1"/>
</dbReference>
<evidence type="ECO:0000259" key="1">
    <source>
        <dbReference type="PROSITE" id="PS50943"/>
    </source>
</evidence>
<proteinExistence type="predicted"/>
<gene>
    <name evidence="2" type="ORF">LRN_0087</name>
</gene>
<protein>
    <recommendedName>
        <fullName evidence="1">HTH cro/C1-type domain-containing protein</fullName>
    </recommendedName>
</protein>
<sequence>MIKNNLKKLMKEKNITIADLHRALGISRPTLTRMVNNESDTIRYDTIDQLCKIFMVGLNGLFSFVPFNELTCCVATVKLNKEGKCDIIRPVNPRIEIRRVEEENVDQLTDLKIGLTLTLSFDKTEFFYVSTDLKYLPDNIIYAAFEMEKSKVEEKDFFQFVRDTDPNFKDHIKKEIAYHIRKTLMLDSSVDVVIVADFMRVLEGKE</sequence>
<dbReference type="Gene3D" id="1.10.260.40">
    <property type="entry name" value="lambda repressor-like DNA-binding domains"/>
    <property type="match status" value="1"/>
</dbReference>
<name>A0A837DWD8_9LACO</name>
<dbReference type="SUPFAM" id="SSF47413">
    <property type="entry name" value="lambda repressor-like DNA-binding domains"/>
    <property type="match status" value="1"/>
</dbReference>
<evidence type="ECO:0000313" key="3">
    <source>
        <dbReference type="Proteomes" id="UP000031011"/>
    </source>
</evidence>
<dbReference type="EMBL" id="AWYA01000057">
    <property type="protein sequence ID" value="KIC05201.1"/>
    <property type="molecule type" value="Genomic_DNA"/>
</dbReference>
<organism evidence="2 3">
    <name type="scientific">Ligilactobacillus ruminis DPC 6832</name>
    <dbReference type="NCBI Taxonomy" id="1402208"/>
    <lineage>
        <taxon>Bacteria</taxon>
        <taxon>Bacillati</taxon>
        <taxon>Bacillota</taxon>
        <taxon>Bacilli</taxon>
        <taxon>Lactobacillales</taxon>
        <taxon>Lactobacillaceae</taxon>
        <taxon>Ligilactobacillus</taxon>
    </lineage>
</organism>
<dbReference type="Proteomes" id="UP000031011">
    <property type="component" value="Unassembled WGS sequence"/>
</dbReference>
<dbReference type="Pfam" id="PF13443">
    <property type="entry name" value="HTH_26"/>
    <property type="match status" value="1"/>
</dbReference>
<dbReference type="InterPro" id="IPR001387">
    <property type="entry name" value="Cro/C1-type_HTH"/>
</dbReference>